<comment type="caution">
    <text evidence="2">The sequence shown here is derived from an EMBL/GenBank/DDBJ whole genome shotgun (WGS) entry which is preliminary data.</text>
</comment>
<evidence type="ECO:0000313" key="2">
    <source>
        <dbReference type="EMBL" id="GAU87717.1"/>
    </source>
</evidence>
<evidence type="ECO:0000313" key="3">
    <source>
        <dbReference type="Proteomes" id="UP000186922"/>
    </source>
</evidence>
<proteinExistence type="predicted"/>
<protein>
    <submittedName>
        <fullName evidence="2">Uncharacterized protein</fullName>
    </submittedName>
</protein>
<accession>A0A1D1UKC4</accession>
<reference evidence="2 3" key="1">
    <citation type="journal article" date="2016" name="Nat. Commun.">
        <title>Extremotolerant tardigrade genome and improved radiotolerance of human cultured cells by tardigrade-unique protein.</title>
        <authorList>
            <person name="Hashimoto T."/>
            <person name="Horikawa D.D."/>
            <person name="Saito Y."/>
            <person name="Kuwahara H."/>
            <person name="Kozuka-Hata H."/>
            <person name="Shin-I T."/>
            <person name="Minakuchi Y."/>
            <person name="Ohishi K."/>
            <person name="Motoyama A."/>
            <person name="Aizu T."/>
            <person name="Enomoto A."/>
            <person name="Kondo K."/>
            <person name="Tanaka S."/>
            <person name="Hara Y."/>
            <person name="Koshikawa S."/>
            <person name="Sagara H."/>
            <person name="Miura T."/>
            <person name="Yokobori S."/>
            <person name="Miyagawa K."/>
            <person name="Suzuki Y."/>
            <person name="Kubo T."/>
            <person name="Oyama M."/>
            <person name="Kohara Y."/>
            <person name="Fujiyama A."/>
            <person name="Arakawa K."/>
            <person name="Katayama T."/>
            <person name="Toyoda A."/>
            <person name="Kunieda T."/>
        </authorList>
    </citation>
    <scope>NUCLEOTIDE SEQUENCE [LARGE SCALE GENOMIC DNA]</scope>
    <source>
        <strain evidence="2 3">YOKOZUNA-1</strain>
    </source>
</reference>
<sequence length="135" mass="15389">MPNKAGKKGKEPTTPVAPKTPPEPVVVPPPPNPKLQDKLSFSNCSVSDKQTHFPKYVKDEGLLDVILHVLMRLEREKQRPADPWQWIKERMFLGKYNPGDKEELQKTIAELNVKRDKLTRDRASLCIAVAKRHST</sequence>
<name>A0A1D1UKC4_RAMVA</name>
<feature type="compositionally biased region" description="Pro residues" evidence="1">
    <location>
        <begin position="18"/>
        <end position="33"/>
    </location>
</feature>
<gene>
    <name evidence="2" type="primary">RvY_00527-1</name>
    <name evidence="2" type="synonym">RvY_00527.1</name>
    <name evidence="2" type="ORF">RvY_00527</name>
</gene>
<dbReference type="OrthoDB" id="10533731at2759"/>
<dbReference type="EMBL" id="BDGG01000001">
    <property type="protein sequence ID" value="GAU87717.1"/>
    <property type="molecule type" value="Genomic_DNA"/>
</dbReference>
<dbReference type="Proteomes" id="UP000186922">
    <property type="component" value="Unassembled WGS sequence"/>
</dbReference>
<organism evidence="2 3">
    <name type="scientific">Ramazzottius varieornatus</name>
    <name type="common">Water bear</name>
    <name type="synonym">Tardigrade</name>
    <dbReference type="NCBI Taxonomy" id="947166"/>
    <lineage>
        <taxon>Eukaryota</taxon>
        <taxon>Metazoa</taxon>
        <taxon>Ecdysozoa</taxon>
        <taxon>Tardigrada</taxon>
        <taxon>Eutardigrada</taxon>
        <taxon>Parachela</taxon>
        <taxon>Hypsibioidea</taxon>
        <taxon>Ramazzottiidae</taxon>
        <taxon>Ramazzottius</taxon>
    </lineage>
</organism>
<keyword evidence="3" id="KW-1185">Reference proteome</keyword>
<feature type="region of interest" description="Disordered" evidence="1">
    <location>
        <begin position="1"/>
        <end position="33"/>
    </location>
</feature>
<dbReference type="AlphaFoldDB" id="A0A1D1UKC4"/>
<evidence type="ECO:0000256" key="1">
    <source>
        <dbReference type="SAM" id="MobiDB-lite"/>
    </source>
</evidence>